<dbReference type="RefSeq" id="XP_001292285.1">
    <property type="nucleotide sequence ID" value="XM_001292284.1"/>
</dbReference>
<proteinExistence type="predicted"/>
<dbReference type="Proteomes" id="UP000001542">
    <property type="component" value="Unassembled WGS sequence"/>
</dbReference>
<gene>
    <name evidence="2" type="ORF">TVAG_073480</name>
</gene>
<reference evidence="2" key="2">
    <citation type="journal article" date="2007" name="Science">
        <title>Draft genome sequence of the sexually transmitted pathogen Trichomonas vaginalis.</title>
        <authorList>
            <person name="Carlton J.M."/>
            <person name="Hirt R.P."/>
            <person name="Silva J.C."/>
            <person name="Delcher A.L."/>
            <person name="Schatz M."/>
            <person name="Zhao Q."/>
            <person name="Wortman J.R."/>
            <person name="Bidwell S.L."/>
            <person name="Alsmark U.C.M."/>
            <person name="Besteiro S."/>
            <person name="Sicheritz-Ponten T."/>
            <person name="Noel C.J."/>
            <person name="Dacks J.B."/>
            <person name="Foster P.G."/>
            <person name="Simillion C."/>
            <person name="Van de Peer Y."/>
            <person name="Miranda-Saavedra D."/>
            <person name="Barton G.J."/>
            <person name="Westrop G.D."/>
            <person name="Mueller S."/>
            <person name="Dessi D."/>
            <person name="Fiori P.L."/>
            <person name="Ren Q."/>
            <person name="Paulsen I."/>
            <person name="Zhang H."/>
            <person name="Bastida-Corcuera F.D."/>
            <person name="Simoes-Barbosa A."/>
            <person name="Brown M.T."/>
            <person name="Hayes R.D."/>
            <person name="Mukherjee M."/>
            <person name="Okumura C.Y."/>
            <person name="Schneider R."/>
            <person name="Smith A.J."/>
            <person name="Vanacova S."/>
            <person name="Villalvazo M."/>
            <person name="Haas B.J."/>
            <person name="Pertea M."/>
            <person name="Feldblyum T.V."/>
            <person name="Utterback T.R."/>
            <person name="Shu C.L."/>
            <person name="Osoegawa K."/>
            <person name="de Jong P.J."/>
            <person name="Hrdy I."/>
            <person name="Horvathova L."/>
            <person name="Zubacova Z."/>
            <person name="Dolezal P."/>
            <person name="Malik S.B."/>
            <person name="Logsdon J.M. Jr."/>
            <person name="Henze K."/>
            <person name="Gupta A."/>
            <person name="Wang C.C."/>
            <person name="Dunne R.L."/>
            <person name="Upcroft J.A."/>
            <person name="Upcroft P."/>
            <person name="White O."/>
            <person name="Salzberg S.L."/>
            <person name="Tang P."/>
            <person name="Chiu C.-H."/>
            <person name="Lee Y.-S."/>
            <person name="Embley T.M."/>
            <person name="Coombs G.H."/>
            <person name="Mottram J.C."/>
            <person name="Tachezy J."/>
            <person name="Fraser-Liggett C.M."/>
            <person name="Johnson P.J."/>
        </authorList>
    </citation>
    <scope>NUCLEOTIDE SEQUENCE [LARGE SCALE GENOMIC DNA]</scope>
    <source>
        <strain evidence="2">G3</strain>
    </source>
</reference>
<dbReference type="KEGG" id="tva:4736791"/>
<evidence type="ECO:0000256" key="1">
    <source>
        <dbReference type="SAM" id="SignalP"/>
    </source>
</evidence>
<evidence type="ECO:0008006" key="4">
    <source>
        <dbReference type="Google" id="ProtNLM"/>
    </source>
</evidence>
<sequence length="230" mass="26658">MFLFLFVGIIESAFVPFADDYDAFNYIFDESQFNSFVSSRNKVIAIGMNSKHRAVKIIPTTYRILHDAYFDQCDFVQISEEFTLKISKELNLNLPIVLLFDNGRNIAIFEYPEQESSFIKLVQIFIESKLEKISTSEELYDNLGESPYALLVSEENYEKAKLIHYNVSTKIGMTDILIVDQQILDNLSISTGIGLFRNEDSYLIEIEPNVNSFLRNSRKNQNFRKSDTNY</sequence>
<dbReference type="VEuPathDB" id="TrichDB:TVAG_073480"/>
<dbReference type="EMBL" id="DS120149">
    <property type="protein sequence ID" value="EAX79355.1"/>
    <property type="molecule type" value="Genomic_DNA"/>
</dbReference>
<accession>A2GU12</accession>
<keyword evidence="1" id="KW-0732">Signal</keyword>
<dbReference type="InParanoid" id="A2GU12"/>
<dbReference type="VEuPathDB" id="TrichDB:TVAGG3_0455090"/>
<reference evidence="2" key="1">
    <citation type="submission" date="2006-10" db="EMBL/GenBank/DDBJ databases">
        <authorList>
            <person name="Amadeo P."/>
            <person name="Zhao Q."/>
            <person name="Wortman J."/>
            <person name="Fraser-Liggett C."/>
            <person name="Carlton J."/>
        </authorList>
    </citation>
    <scope>NUCLEOTIDE SEQUENCE</scope>
    <source>
        <strain evidence="2">G3</strain>
    </source>
</reference>
<keyword evidence="3" id="KW-1185">Reference proteome</keyword>
<dbReference type="AlphaFoldDB" id="A2GU12"/>
<feature type="signal peptide" evidence="1">
    <location>
        <begin position="1"/>
        <end position="20"/>
    </location>
</feature>
<feature type="chain" id="PRO_5002644150" description="Thioredoxin domain-containing protein" evidence="1">
    <location>
        <begin position="21"/>
        <end position="230"/>
    </location>
</feature>
<protein>
    <recommendedName>
        <fullName evidence="4">Thioredoxin domain-containing protein</fullName>
    </recommendedName>
</protein>
<organism evidence="2 3">
    <name type="scientific">Trichomonas vaginalis (strain ATCC PRA-98 / G3)</name>
    <dbReference type="NCBI Taxonomy" id="412133"/>
    <lineage>
        <taxon>Eukaryota</taxon>
        <taxon>Metamonada</taxon>
        <taxon>Parabasalia</taxon>
        <taxon>Trichomonadida</taxon>
        <taxon>Trichomonadidae</taxon>
        <taxon>Trichomonas</taxon>
    </lineage>
</organism>
<dbReference type="SMR" id="A2GU12"/>
<evidence type="ECO:0000313" key="3">
    <source>
        <dbReference type="Proteomes" id="UP000001542"/>
    </source>
</evidence>
<evidence type="ECO:0000313" key="2">
    <source>
        <dbReference type="EMBL" id="EAX79355.1"/>
    </source>
</evidence>
<name>A2GU12_TRIV3</name>